<sequence length="82" mass="9905">MRDKSKDNRGWILDVLSCVDRLPTKDFSLKEMYNFENYFKNLHPDNHNIQAKIRQQLQILRDKGLIEFIGRGRYRKIPIQEV</sequence>
<dbReference type="InterPro" id="IPR036388">
    <property type="entry name" value="WH-like_DNA-bd_sf"/>
</dbReference>
<gene>
    <name evidence="2" type="ORF">SRT_16090</name>
</gene>
<evidence type="ECO:0000313" key="3">
    <source>
        <dbReference type="Proteomes" id="UP000217758"/>
    </source>
</evidence>
<keyword evidence="3" id="KW-1185">Reference proteome</keyword>
<evidence type="ECO:0000313" key="2">
    <source>
        <dbReference type="EMBL" id="BAQ24870.1"/>
    </source>
</evidence>
<evidence type="ECO:0000259" key="1">
    <source>
        <dbReference type="Pfam" id="PF17726"/>
    </source>
</evidence>
<dbReference type="Proteomes" id="UP000217758">
    <property type="component" value="Chromosome"/>
</dbReference>
<dbReference type="EMBL" id="AP014612">
    <property type="protein sequence ID" value="BAQ24870.1"/>
    <property type="molecule type" value="Genomic_DNA"/>
</dbReference>
<accession>A0A1L7LL82</accession>
<dbReference type="Gene3D" id="1.10.10.10">
    <property type="entry name" value="Winged helix-like DNA-binding domain superfamily/Winged helix DNA-binding domain"/>
    <property type="match status" value="1"/>
</dbReference>
<dbReference type="InterPro" id="IPR041368">
    <property type="entry name" value="DRP_C"/>
</dbReference>
<dbReference type="KEGG" id="strg:SRT_16090"/>
<organism evidence="2 3">
    <name type="scientific">Streptococcus troglodytae</name>
    <dbReference type="NCBI Taxonomy" id="1111760"/>
    <lineage>
        <taxon>Bacteria</taxon>
        <taxon>Bacillati</taxon>
        <taxon>Bacillota</taxon>
        <taxon>Bacilli</taxon>
        <taxon>Lactobacillales</taxon>
        <taxon>Streptococcaceae</taxon>
        <taxon>Streptococcus</taxon>
    </lineage>
</organism>
<protein>
    <submittedName>
        <fullName evidence="2">Type II site-specific deoxyribonuclease</fullName>
    </submittedName>
</protein>
<reference evidence="2 3" key="1">
    <citation type="journal article" date="2016" name="Microbiol. Immunol.">
        <title>Complete genome sequence of Streptococcus troglodytae TKU31 isolated from the oral cavity of a chimpanzee (Pan troglodytes).</title>
        <authorList>
            <person name="Okamoto M."/>
            <person name="Naito M."/>
            <person name="Miyanohara M."/>
            <person name="Imai S."/>
            <person name="Nomura Y."/>
            <person name="Saito W."/>
            <person name="Momoi Y."/>
            <person name="Takada K."/>
            <person name="Miyabe-Nishiwaki T."/>
            <person name="Tomonaga M."/>
            <person name="Hanada N."/>
        </authorList>
    </citation>
    <scope>NUCLEOTIDE SEQUENCE [LARGE SCALE GENOMIC DNA]</scope>
    <source>
        <strain evidence="3">TKU 31</strain>
    </source>
</reference>
<dbReference type="Pfam" id="PF17726">
    <property type="entry name" value="DpnI_C"/>
    <property type="match status" value="1"/>
</dbReference>
<proteinExistence type="predicted"/>
<name>A0A1L7LL82_9STRE</name>
<dbReference type="AlphaFoldDB" id="A0A1L7LL82"/>
<feature type="domain" description="Dam-replacing protein HTH" evidence="1">
    <location>
        <begin position="7"/>
        <end position="76"/>
    </location>
</feature>